<evidence type="ECO:0000313" key="1">
    <source>
        <dbReference type="EMBL" id="GAA0719952.1"/>
    </source>
</evidence>
<dbReference type="InterPro" id="IPR038309">
    <property type="entry name" value="Rsd/AlgQ_sf"/>
</dbReference>
<sequence>MHFYVYLEQSFRGDEENKALIHDFRREMNGIARGVVEFVRRYQQAPVSADNCAAFLKEYEAVGKLLVMRIEREEGNLYPLYQA</sequence>
<dbReference type="EMBL" id="BAAAEU010000024">
    <property type="protein sequence ID" value="GAA0719952.1"/>
    <property type="molecule type" value="Genomic_DNA"/>
</dbReference>
<keyword evidence="2" id="KW-1185">Reference proteome</keyword>
<dbReference type="Proteomes" id="UP001501523">
    <property type="component" value="Unassembled WGS sequence"/>
</dbReference>
<protein>
    <submittedName>
        <fullName evidence="1">Uncharacterized protein</fullName>
    </submittedName>
</protein>
<evidence type="ECO:0000313" key="2">
    <source>
        <dbReference type="Proteomes" id="UP001501523"/>
    </source>
</evidence>
<accession>A0ABP3TXJ9</accession>
<organism evidence="1 2">
    <name type="scientific">Dokdonella soli</name>
    <dbReference type="NCBI Taxonomy" id="529810"/>
    <lineage>
        <taxon>Bacteria</taxon>
        <taxon>Pseudomonadati</taxon>
        <taxon>Pseudomonadota</taxon>
        <taxon>Gammaproteobacteria</taxon>
        <taxon>Lysobacterales</taxon>
        <taxon>Rhodanobacteraceae</taxon>
        <taxon>Dokdonella</taxon>
    </lineage>
</organism>
<dbReference type="Gene3D" id="1.20.120.1370">
    <property type="entry name" value="Regulator of RNA polymerase sigma(70) subunit, domain 4"/>
    <property type="match status" value="1"/>
</dbReference>
<gene>
    <name evidence="1" type="ORF">GCM10009105_28920</name>
</gene>
<proteinExistence type="predicted"/>
<reference evidence="2" key="1">
    <citation type="journal article" date="2019" name="Int. J. Syst. Evol. Microbiol.">
        <title>The Global Catalogue of Microorganisms (GCM) 10K type strain sequencing project: providing services to taxonomists for standard genome sequencing and annotation.</title>
        <authorList>
            <consortium name="The Broad Institute Genomics Platform"/>
            <consortium name="The Broad Institute Genome Sequencing Center for Infectious Disease"/>
            <person name="Wu L."/>
            <person name="Ma J."/>
        </authorList>
    </citation>
    <scope>NUCLEOTIDE SEQUENCE [LARGE SCALE GENOMIC DNA]</scope>
    <source>
        <strain evidence="2">JCM 15421</strain>
    </source>
</reference>
<name>A0ABP3TXJ9_9GAMM</name>
<comment type="caution">
    <text evidence="1">The sequence shown here is derived from an EMBL/GenBank/DDBJ whole genome shotgun (WGS) entry which is preliminary data.</text>
</comment>